<evidence type="ECO:0000313" key="2">
    <source>
        <dbReference type="WBParaSite" id="nRc.2.0.1.t43074-RA"/>
    </source>
</evidence>
<sequence length="92" mass="10618">MGQGTGSMIIRKYTKDRRSLERRQYKTGLHLQTGASETPGTTFWDLCRRIKSRLFAMQHYFAGETSEDNKSLAFWKLRNSNFSSSAKFTTKA</sequence>
<evidence type="ECO:0000313" key="1">
    <source>
        <dbReference type="Proteomes" id="UP000887565"/>
    </source>
</evidence>
<dbReference type="AlphaFoldDB" id="A0A915KX78"/>
<accession>A0A915KX78</accession>
<proteinExistence type="predicted"/>
<organism evidence="1 2">
    <name type="scientific">Romanomermis culicivorax</name>
    <name type="common">Nematode worm</name>
    <dbReference type="NCBI Taxonomy" id="13658"/>
    <lineage>
        <taxon>Eukaryota</taxon>
        <taxon>Metazoa</taxon>
        <taxon>Ecdysozoa</taxon>
        <taxon>Nematoda</taxon>
        <taxon>Enoplea</taxon>
        <taxon>Dorylaimia</taxon>
        <taxon>Mermithida</taxon>
        <taxon>Mermithoidea</taxon>
        <taxon>Mermithidae</taxon>
        <taxon>Romanomermis</taxon>
    </lineage>
</organism>
<name>A0A915KX78_ROMCU</name>
<keyword evidence="1" id="KW-1185">Reference proteome</keyword>
<dbReference type="WBParaSite" id="nRc.2.0.1.t43074-RA">
    <property type="protein sequence ID" value="nRc.2.0.1.t43074-RA"/>
    <property type="gene ID" value="nRc.2.0.1.g43074"/>
</dbReference>
<protein>
    <submittedName>
        <fullName evidence="2">Uncharacterized protein</fullName>
    </submittedName>
</protein>
<reference evidence="2" key="1">
    <citation type="submission" date="2022-11" db="UniProtKB">
        <authorList>
            <consortium name="WormBaseParasite"/>
        </authorList>
    </citation>
    <scope>IDENTIFICATION</scope>
</reference>
<dbReference type="Proteomes" id="UP000887565">
    <property type="component" value="Unplaced"/>
</dbReference>